<proteinExistence type="predicted"/>
<protein>
    <submittedName>
        <fullName evidence="1">Tellurite resistance TerB family protein</fullName>
    </submittedName>
</protein>
<gene>
    <name evidence="1" type="ORF">G3435_18130</name>
</gene>
<comment type="caution">
    <text evidence="1">The sequence shown here is derived from an EMBL/GenBank/DDBJ whole genome shotgun (WGS) entry which is preliminary data.</text>
</comment>
<reference evidence="1 2" key="1">
    <citation type="submission" date="2020-02" db="EMBL/GenBank/DDBJ databases">
        <title>Broccoli isolated Pseudomonas sp.</title>
        <authorList>
            <person name="Fujikawa T."/>
            <person name="Sawada H."/>
        </authorList>
    </citation>
    <scope>NUCLEOTIDE SEQUENCE [LARGE SCALE GENOMIC DNA]</scope>
    <source>
        <strain evidence="1 2">MAFF212428</strain>
    </source>
</reference>
<name>A0A6M0CUW4_9PSED</name>
<sequence length="26" mass="3070">YLDELAKQLRLDPALKTELEKQVRQA</sequence>
<evidence type="ECO:0000313" key="2">
    <source>
        <dbReference type="Proteomes" id="UP000480410"/>
    </source>
</evidence>
<evidence type="ECO:0000313" key="1">
    <source>
        <dbReference type="EMBL" id="NER61358.1"/>
    </source>
</evidence>
<feature type="non-terminal residue" evidence="1">
    <location>
        <position position="1"/>
    </location>
</feature>
<dbReference type="EMBL" id="JAAHBV010000415">
    <property type="protein sequence ID" value="NER61358.1"/>
    <property type="molecule type" value="Genomic_DNA"/>
</dbReference>
<dbReference type="AlphaFoldDB" id="A0A6M0CUW4"/>
<organism evidence="1 2">
    <name type="scientific">Pseudomonas brassicae</name>
    <dbReference type="NCBI Taxonomy" id="2708063"/>
    <lineage>
        <taxon>Bacteria</taxon>
        <taxon>Pseudomonadati</taxon>
        <taxon>Pseudomonadota</taxon>
        <taxon>Gammaproteobacteria</taxon>
        <taxon>Pseudomonadales</taxon>
        <taxon>Pseudomonadaceae</taxon>
        <taxon>Pseudomonas</taxon>
    </lineage>
</organism>
<accession>A0A6M0CUW4</accession>
<dbReference type="Proteomes" id="UP000480410">
    <property type="component" value="Unassembled WGS sequence"/>
</dbReference>